<dbReference type="EMBL" id="UOEN01000148">
    <property type="protein sequence ID" value="VAW13125.1"/>
    <property type="molecule type" value="Genomic_DNA"/>
</dbReference>
<evidence type="ECO:0008006" key="2">
    <source>
        <dbReference type="Google" id="ProtNLM"/>
    </source>
</evidence>
<dbReference type="SUPFAM" id="SSF48452">
    <property type="entry name" value="TPR-like"/>
    <property type="match status" value="1"/>
</dbReference>
<dbReference type="InterPro" id="IPR011990">
    <property type="entry name" value="TPR-like_helical_dom_sf"/>
</dbReference>
<dbReference type="Gene3D" id="1.25.40.10">
    <property type="entry name" value="Tetratricopeptide repeat domain"/>
    <property type="match status" value="1"/>
</dbReference>
<feature type="non-terminal residue" evidence="1">
    <location>
        <position position="50"/>
    </location>
</feature>
<gene>
    <name evidence="1" type="ORF">MNBD_BACTEROID05-85</name>
</gene>
<accession>A0A3B0T460</accession>
<proteinExistence type="predicted"/>
<sequence length="50" mass="5591">MSTESFGFVAGKVKKGNDLYAQESYKEAGEKYKEILESQPESDIINFNLG</sequence>
<dbReference type="AlphaFoldDB" id="A0A3B0T460"/>
<reference evidence="1" key="1">
    <citation type="submission" date="2018-06" db="EMBL/GenBank/DDBJ databases">
        <authorList>
            <person name="Zhirakovskaya E."/>
        </authorList>
    </citation>
    <scope>NUCLEOTIDE SEQUENCE</scope>
</reference>
<organism evidence="1">
    <name type="scientific">hydrothermal vent metagenome</name>
    <dbReference type="NCBI Taxonomy" id="652676"/>
    <lineage>
        <taxon>unclassified sequences</taxon>
        <taxon>metagenomes</taxon>
        <taxon>ecological metagenomes</taxon>
    </lineage>
</organism>
<protein>
    <recommendedName>
        <fullName evidence="2">Tetratricopeptide repeat protein</fullName>
    </recommendedName>
</protein>
<evidence type="ECO:0000313" key="1">
    <source>
        <dbReference type="EMBL" id="VAW13125.1"/>
    </source>
</evidence>
<name>A0A3B0T460_9ZZZZ</name>